<organism evidence="2 3">
    <name type="scientific">Tigriopus californicus</name>
    <name type="common">Marine copepod</name>
    <dbReference type="NCBI Taxonomy" id="6832"/>
    <lineage>
        <taxon>Eukaryota</taxon>
        <taxon>Metazoa</taxon>
        <taxon>Ecdysozoa</taxon>
        <taxon>Arthropoda</taxon>
        <taxon>Crustacea</taxon>
        <taxon>Multicrustacea</taxon>
        <taxon>Hexanauplia</taxon>
        <taxon>Copepoda</taxon>
        <taxon>Harpacticoida</taxon>
        <taxon>Harpacticidae</taxon>
        <taxon>Tigriopus</taxon>
    </lineage>
</organism>
<dbReference type="AlphaFoldDB" id="A0A553PCD0"/>
<dbReference type="Proteomes" id="UP000318571">
    <property type="component" value="Chromosome 2"/>
</dbReference>
<protein>
    <submittedName>
        <fullName evidence="2">Uncharacterized protein</fullName>
    </submittedName>
</protein>
<proteinExistence type="predicted"/>
<feature type="compositionally biased region" description="Polar residues" evidence="1">
    <location>
        <begin position="300"/>
        <end position="321"/>
    </location>
</feature>
<dbReference type="EMBL" id="VCGU01000005">
    <property type="protein sequence ID" value="TRY75333.1"/>
    <property type="molecule type" value="Genomic_DNA"/>
</dbReference>
<name>A0A553PCD0_TIGCA</name>
<dbReference type="OrthoDB" id="10017659at2759"/>
<reference evidence="2 3" key="1">
    <citation type="journal article" date="2018" name="Nat. Ecol. Evol.">
        <title>Genomic signatures of mitonuclear coevolution across populations of Tigriopus californicus.</title>
        <authorList>
            <person name="Barreto F.S."/>
            <person name="Watson E.T."/>
            <person name="Lima T.G."/>
            <person name="Willett C.S."/>
            <person name="Edmands S."/>
            <person name="Li W."/>
            <person name="Burton R.S."/>
        </authorList>
    </citation>
    <scope>NUCLEOTIDE SEQUENCE [LARGE SCALE GENOMIC DNA]</scope>
    <source>
        <strain evidence="2 3">San Diego</strain>
    </source>
</reference>
<feature type="compositionally biased region" description="Low complexity" evidence="1">
    <location>
        <begin position="7"/>
        <end position="21"/>
    </location>
</feature>
<evidence type="ECO:0000313" key="3">
    <source>
        <dbReference type="Proteomes" id="UP000318571"/>
    </source>
</evidence>
<feature type="region of interest" description="Disordered" evidence="1">
    <location>
        <begin position="1"/>
        <end position="21"/>
    </location>
</feature>
<keyword evidence="3" id="KW-1185">Reference proteome</keyword>
<gene>
    <name evidence="2" type="ORF">TCAL_01350</name>
</gene>
<accession>A0A553PCD0</accession>
<dbReference type="STRING" id="6832.A0A553PCD0"/>
<comment type="caution">
    <text evidence="2">The sequence shown here is derived from an EMBL/GenBank/DDBJ whole genome shotgun (WGS) entry which is preliminary data.</text>
</comment>
<feature type="region of interest" description="Disordered" evidence="1">
    <location>
        <begin position="295"/>
        <end position="321"/>
    </location>
</feature>
<evidence type="ECO:0000313" key="2">
    <source>
        <dbReference type="EMBL" id="TRY75333.1"/>
    </source>
</evidence>
<sequence>MKMSGRASSGHSASENGSSGAKIRIRDHMDEILEARGYYRKHVAFESDALLRSVSDVMFLSQSRRFVLERALAVFQDTPKGRHIRQRLQNDQGYDEPHLQVHLLANLLNVVIEILESANPSITTLRIEPDMALTDLNQRYELMPCEDQHVKPLVQPDMSLSIVPLDPKATRRASSCAGRNILLCFNAPAQYDPIYRKQTIDAAGMIQSLLYELLYKDVFKMKDAFEAAEVMLYARFDPRFGKPEVYNKEFGGTAMQALDQFLIPFPYKVAKALDPTAYRNIEYDVWSCEKRPLKNMSPAKGSNPSPHPGSNNQGSNLGTLSPGTPCVIRDQHLGEIYGRVVRPCMDRRKIEVFLPSHGLPIFVPRKMVMPIKEFPPELVSLWEDAKMLFRDENDNDCRIGDNPEIYPYHTSLMATAPAPPKSQDIQSLNIQLTASQDPKWMEKFDFTVPPPHFKHVRPPLDPISQQRVVAELAAAQRSKQQEGQTHFETQSHYEASLTPHPSDCCSWLSGGTPSSPLPQGGYVGMDPPHPDPAVLLSVDQNGNYSSCGSTSPLPPVQSQPHQYQTNLVAPTDPTFVLSNPMFHYGVPVYSPLPYDVYNMAGTPQFPFTPLNTPQLPMTPLTGGTMFQFPSSPLPVPSSTPNPMFMDFHGDGRSVFVFPQVKYPCSSPRCD</sequence>
<evidence type="ECO:0000256" key="1">
    <source>
        <dbReference type="SAM" id="MobiDB-lite"/>
    </source>
</evidence>